<evidence type="ECO:0000256" key="1">
    <source>
        <dbReference type="ARBA" id="ARBA00000900"/>
    </source>
</evidence>
<keyword evidence="9" id="KW-0539">Nucleus</keyword>
<comment type="subcellular location">
    <subcellularLocation>
        <location evidence="2">Nucleus</location>
    </subcellularLocation>
</comment>
<dbReference type="GO" id="GO:0006302">
    <property type="term" value="P:double-strand break repair"/>
    <property type="evidence" value="ECO:0007669"/>
    <property type="project" value="TreeGrafter"/>
</dbReference>
<dbReference type="PROSITE" id="PS50089">
    <property type="entry name" value="ZF_RING_2"/>
    <property type="match status" value="1"/>
</dbReference>
<keyword evidence="6 10" id="KW-0479">Metal-binding</keyword>
<keyword evidence="8" id="KW-0862">Zinc</keyword>
<protein>
    <recommendedName>
        <fullName evidence="3">RING-type E3 ubiquitin transferase</fullName>
        <ecNumber evidence="3">2.3.2.27</ecNumber>
    </recommendedName>
</protein>
<evidence type="ECO:0000259" key="13">
    <source>
        <dbReference type="PROSITE" id="PS50089"/>
    </source>
</evidence>
<dbReference type="InterPro" id="IPR013083">
    <property type="entry name" value="Znf_RING/FYVE/PHD"/>
</dbReference>
<feature type="domain" description="RING-type" evidence="13">
    <location>
        <begin position="11"/>
        <end position="50"/>
    </location>
</feature>
<dbReference type="AlphaFoldDB" id="A0AAW2HUK9"/>
<dbReference type="CDD" id="cd22249">
    <property type="entry name" value="UDM1_RNF168_RNF169-like"/>
    <property type="match status" value="1"/>
</dbReference>
<dbReference type="SUPFAM" id="SSF57850">
    <property type="entry name" value="RING/U-box"/>
    <property type="match status" value="1"/>
</dbReference>
<dbReference type="Gene3D" id="3.30.40.10">
    <property type="entry name" value="Zinc/RING finger domain, C3HC4 (zinc finger)"/>
    <property type="match status" value="1"/>
</dbReference>
<gene>
    <name evidence="14" type="ORF">PYX00_006279</name>
</gene>
<evidence type="ECO:0000256" key="3">
    <source>
        <dbReference type="ARBA" id="ARBA00012483"/>
    </source>
</evidence>
<keyword evidence="6 10" id="KW-0863">Zinc-finger</keyword>
<dbReference type="GO" id="GO:0061630">
    <property type="term" value="F:ubiquitin protein ligase activity"/>
    <property type="evidence" value="ECO:0007669"/>
    <property type="project" value="UniProtKB-EC"/>
</dbReference>
<evidence type="ECO:0000256" key="9">
    <source>
        <dbReference type="ARBA" id="ARBA00023242"/>
    </source>
</evidence>
<feature type="region of interest" description="Disordered" evidence="12">
    <location>
        <begin position="331"/>
        <end position="365"/>
    </location>
</feature>
<reference evidence="14" key="1">
    <citation type="journal article" date="2024" name="Gigascience">
        <title>Chromosome-level genome of the poultry shaft louse Menopon gallinae provides insight into the host-switching and adaptive evolution of parasitic lice.</title>
        <authorList>
            <person name="Xu Y."/>
            <person name="Ma L."/>
            <person name="Liu S."/>
            <person name="Liang Y."/>
            <person name="Liu Q."/>
            <person name="He Z."/>
            <person name="Tian L."/>
            <person name="Duan Y."/>
            <person name="Cai W."/>
            <person name="Li H."/>
            <person name="Song F."/>
        </authorList>
    </citation>
    <scope>NUCLEOTIDE SEQUENCE</scope>
    <source>
        <strain evidence="14">Cailab_2023a</strain>
    </source>
</reference>
<comment type="catalytic activity">
    <reaction evidence="1">
        <text>S-ubiquitinyl-[E2 ubiquitin-conjugating enzyme]-L-cysteine + [acceptor protein]-L-lysine = [E2 ubiquitin-conjugating enzyme]-L-cysteine + N(6)-ubiquitinyl-[acceptor protein]-L-lysine.</text>
        <dbReference type="EC" id="2.3.2.27"/>
    </reaction>
</comment>
<sequence length="482" mass="55492">MNILKVSDAFCYICRGVLIEPVTVPCLHVFCYTCFEQSMQETSYSCPLCRRRISNWVRTAKKSDKLINVELWKKIKEQFKEQVNSKLRGEDDGLDERLKQECPAPLSICNPGEVAKEFSKFISDYQAERERLQAAEELASKELINKLTEEEERQLEAIRRDNRLKAQKDEELARKLQEEINKEVPTSSNQPEKLKQTVGPMDSFLKGKKNGLRLHSQEKLATRSTSSDSTDSIQSEMHHFKPIKVVPRTPPKRYPDGKVLEIAVTKVKPLKLLNSHRGAFEGTKKLTESKKIHSPYSAFIGKIVTCQGAEESPRKRMRACQDELDVLKEITLGENSDSNSMGAADVQGEKKKRSSPKSSHILKKNVQNNFMLPPKLFHFESVEEESENSDLPQFETQDYLNPEPGLEAELIEEQRRIEQLILQEKADRELALKLSKEWEGRYELRKKPKQKQVTVKRKTKVHENKKLQQTLIGTIVTTKTRK</sequence>
<evidence type="ECO:0000256" key="6">
    <source>
        <dbReference type="ARBA" id="ARBA00022771"/>
    </source>
</evidence>
<evidence type="ECO:0000256" key="12">
    <source>
        <dbReference type="SAM" id="MobiDB-lite"/>
    </source>
</evidence>
<dbReference type="InterPro" id="IPR001841">
    <property type="entry name" value="Znf_RING"/>
</dbReference>
<dbReference type="GO" id="GO:0008270">
    <property type="term" value="F:zinc ion binding"/>
    <property type="evidence" value="ECO:0007669"/>
    <property type="project" value="UniProtKB-KW"/>
</dbReference>
<evidence type="ECO:0000256" key="4">
    <source>
        <dbReference type="ARBA" id="ARBA00022679"/>
    </source>
</evidence>
<evidence type="ECO:0000256" key="8">
    <source>
        <dbReference type="ARBA" id="ARBA00022833"/>
    </source>
</evidence>
<dbReference type="SMART" id="SM00184">
    <property type="entry name" value="RING"/>
    <property type="match status" value="1"/>
</dbReference>
<dbReference type="GO" id="GO:0031491">
    <property type="term" value="F:nucleosome binding"/>
    <property type="evidence" value="ECO:0007669"/>
    <property type="project" value="TreeGrafter"/>
</dbReference>
<name>A0AAW2HUK9_9NEOP</name>
<feature type="compositionally biased region" description="Basic residues" evidence="12">
    <location>
        <begin position="350"/>
        <end position="363"/>
    </location>
</feature>
<feature type="coiled-coil region" evidence="11">
    <location>
        <begin position="122"/>
        <end position="161"/>
    </location>
</feature>
<evidence type="ECO:0000256" key="5">
    <source>
        <dbReference type="ARBA" id="ARBA00022763"/>
    </source>
</evidence>
<dbReference type="PANTHER" id="PTHR23328:SF0">
    <property type="entry name" value="RING-TYPE DOMAIN-CONTAINING PROTEIN"/>
    <property type="match status" value="1"/>
</dbReference>
<keyword evidence="5" id="KW-0227">DNA damage</keyword>
<evidence type="ECO:0000256" key="2">
    <source>
        <dbReference type="ARBA" id="ARBA00004123"/>
    </source>
</evidence>
<dbReference type="InterPro" id="IPR051657">
    <property type="entry name" value="RNF168/RNF169_E3_ubiq-ligase"/>
</dbReference>
<accession>A0AAW2HUK9</accession>
<evidence type="ECO:0000256" key="10">
    <source>
        <dbReference type="PROSITE-ProRule" id="PRU00175"/>
    </source>
</evidence>
<evidence type="ECO:0000256" key="11">
    <source>
        <dbReference type="SAM" id="Coils"/>
    </source>
</evidence>
<dbReference type="EC" id="2.3.2.27" evidence="3"/>
<dbReference type="GO" id="GO:0005634">
    <property type="term" value="C:nucleus"/>
    <property type="evidence" value="ECO:0007669"/>
    <property type="project" value="UniProtKB-SubCell"/>
</dbReference>
<evidence type="ECO:0000313" key="14">
    <source>
        <dbReference type="EMBL" id="KAL0273654.1"/>
    </source>
</evidence>
<feature type="region of interest" description="Disordered" evidence="12">
    <location>
        <begin position="209"/>
        <end position="234"/>
    </location>
</feature>
<proteinExistence type="predicted"/>
<dbReference type="EMBL" id="JARGDH010000003">
    <property type="protein sequence ID" value="KAL0273654.1"/>
    <property type="molecule type" value="Genomic_DNA"/>
</dbReference>
<dbReference type="Pfam" id="PF13923">
    <property type="entry name" value="zf-C3HC4_2"/>
    <property type="match status" value="1"/>
</dbReference>
<comment type="caution">
    <text evidence="14">The sequence shown here is derived from an EMBL/GenBank/DDBJ whole genome shotgun (WGS) entry which is preliminary data.</text>
</comment>
<dbReference type="PANTHER" id="PTHR23328">
    <property type="entry name" value="RING-TYPE DOMAIN-CONTAINING PROTEIN"/>
    <property type="match status" value="1"/>
</dbReference>
<evidence type="ECO:0000256" key="7">
    <source>
        <dbReference type="ARBA" id="ARBA00022786"/>
    </source>
</evidence>
<dbReference type="GO" id="GO:0035861">
    <property type="term" value="C:site of double-strand break"/>
    <property type="evidence" value="ECO:0007669"/>
    <property type="project" value="TreeGrafter"/>
</dbReference>
<keyword evidence="4" id="KW-0808">Transferase</keyword>
<organism evidence="14">
    <name type="scientific">Menopon gallinae</name>
    <name type="common">poultry shaft louse</name>
    <dbReference type="NCBI Taxonomy" id="328185"/>
    <lineage>
        <taxon>Eukaryota</taxon>
        <taxon>Metazoa</taxon>
        <taxon>Ecdysozoa</taxon>
        <taxon>Arthropoda</taxon>
        <taxon>Hexapoda</taxon>
        <taxon>Insecta</taxon>
        <taxon>Pterygota</taxon>
        <taxon>Neoptera</taxon>
        <taxon>Paraneoptera</taxon>
        <taxon>Psocodea</taxon>
        <taxon>Troctomorpha</taxon>
        <taxon>Phthiraptera</taxon>
        <taxon>Amblycera</taxon>
        <taxon>Menoponidae</taxon>
        <taxon>Menopon</taxon>
    </lineage>
</organism>
<keyword evidence="11" id="KW-0175">Coiled coil</keyword>
<keyword evidence="7" id="KW-0833">Ubl conjugation pathway</keyword>